<dbReference type="InterPro" id="IPR001932">
    <property type="entry name" value="PPM-type_phosphatase-like_dom"/>
</dbReference>
<evidence type="ECO:0000256" key="1">
    <source>
        <dbReference type="ARBA" id="ARBA00022801"/>
    </source>
</evidence>
<dbReference type="PANTHER" id="PTHR43156">
    <property type="entry name" value="STAGE II SPORULATION PROTEIN E-RELATED"/>
    <property type="match status" value="1"/>
</dbReference>
<dbReference type="Pfam" id="PF01590">
    <property type="entry name" value="GAF"/>
    <property type="match status" value="1"/>
</dbReference>
<evidence type="ECO:0000259" key="4">
    <source>
        <dbReference type="SMART" id="SM00065"/>
    </source>
</evidence>
<keyword evidence="7" id="KW-1185">Reference proteome</keyword>
<dbReference type="EMBL" id="VFQE01000001">
    <property type="protein sequence ID" value="TQN41389.1"/>
    <property type="molecule type" value="Genomic_DNA"/>
</dbReference>
<dbReference type="GO" id="GO:0016791">
    <property type="term" value="F:phosphatase activity"/>
    <property type="evidence" value="ECO:0007669"/>
    <property type="project" value="TreeGrafter"/>
</dbReference>
<dbReference type="RefSeq" id="WP_170182307.1">
    <property type="nucleotide sequence ID" value="NZ_VFQE01000001.1"/>
</dbReference>
<dbReference type="Pfam" id="PF07228">
    <property type="entry name" value="SpoIIE"/>
    <property type="match status" value="1"/>
</dbReference>
<accession>A0A543PBD2</accession>
<feature type="region of interest" description="Disordered" evidence="3">
    <location>
        <begin position="518"/>
        <end position="537"/>
    </location>
</feature>
<evidence type="ECO:0000256" key="2">
    <source>
        <dbReference type="SAM" id="Coils"/>
    </source>
</evidence>
<dbReference type="PANTHER" id="PTHR43156:SF2">
    <property type="entry name" value="STAGE II SPORULATION PROTEIN E"/>
    <property type="match status" value="1"/>
</dbReference>
<dbReference type="Proteomes" id="UP000319865">
    <property type="component" value="Unassembled WGS sequence"/>
</dbReference>
<keyword evidence="1" id="KW-0378">Hydrolase</keyword>
<reference evidence="6 7" key="1">
    <citation type="submission" date="2019-06" db="EMBL/GenBank/DDBJ databases">
        <title>Sequencing the genomes of 1000 actinobacteria strains.</title>
        <authorList>
            <person name="Klenk H.-P."/>
        </authorList>
    </citation>
    <scope>NUCLEOTIDE SEQUENCE [LARGE SCALE GENOMIC DNA]</scope>
    <source>
        <strain evidence="6 7">DSM 46837</strain>
    </source>
</reference>
<evidence type="ECO:0000313" key="6">
    <source>
        <dbReference type="EMBL" id="TQN41389.1"/>
    </source>
</evidence>
<evidence type="ECO:0000313" key="7">
    <source>
        <dbReference type="Proteomes" id="UP000319865"/>
    </source>
</evidence>
<dbReference type="Pfam" id="PF13185">
    <property type="entry name" value="GAF_2"/>
    <property type="match status" value="1"/>
</dbReference>
<feature type="coiled-coil region" evidence="2">
    <location>
        <begin position="166"/>
        <end position="193"/>
    </location>
</feature>
<dbReference type="InterPro" id="IPR052016">
    <property type="entry name" value="Bact_Sigma-Reg"/>
</dbReference>
<name>A0A543PBD2_9ACTN</name>
<dbReference type="Gene3D" id="3.30.450.40">
    <property type="match status" value="2"/>
</dbReference>
<dbReference type="AlphaFoldDB" id="A0A543PBD2"/>
<dbReference type="SMART" id="SM00331">
    <property type="entry name" value="PP2C_SIG"/>
    <property type="match status" value="1"/>
</dbReference>
<proteinExistence type="predicted"/>
<keyword evidence="2" id="KW-0175">Coiled coil</keyword>
<dbReference type="Gene3D" id="3.60.40.10">
    <property type="entry name" value="PPM-type phosphatase domain"/>
    <property type="match status" value="1"/>
</dbReference>
<dbReference type="InterPro" id="IPR036457">
    <property type="entry name" value="PPM-type-like_dom_sf"/>
</dbReference>
<dbReference type="SUPFAM" id="SSF55781">
    <property type="entry name" value="GAF domain-like"/>
    <property type="match status" value="2"/>
</dbReference>
<organism evidence="6 7">
    <name type="scientific">Blastococcus colisei</name>
    <dbReference type="NCBI Taxonomy" id="1564162"/>
    <lineage>
        <taxon>Bacteria</taxon>
        <taxon>Bacillati</taxon>
        <taxon>Actinomycetota</taxon>
        <taxon>Actinomycetes</taxon>
        <taxon>Geodermatophilales</taxon>
        <taxon>Geodermatophilaceae</taxon>
        <taxon>Blastococcus</taxon>
    </lineage>
</organism>
<dbReference type="InterPro" id="IPR003018">
    <property type="entry name" value="GAF"/>
</dbReference>
<gene>
    <name evidence="6" type="ORF">FHU33_0757</name>
</gene>
<feature type="domain" description="PPM-type phosphatase" evidence="5">
    <location>
        <begin position="380"/>
        <end position="603"/>
    </location>
</feature>
<feature type="domain" description="GAF" evidence="4">
    <location>
        <begin position="23"/>
        <end position="167"/>
    </location>
</feature>
<evidence type="ECO:0000256" key="3">
    <source>
        <dbReference type="SAM" id="MobiDB-lite"/>
    </source>
</evidence>
<dbReference type="InterPro" id="IPR029016">
    <property type="entry name" value="GAF-like_dom_sf"/>
</dbReference>
<dbReference type="SMART" id="SM00065">
    <property type="entry name" value="GAF"/>
    <property type="match status" value="2"/>
</dbReference>
<protein>
    <submittedName>
        <fullName evidence="6">Serine phosphatase RsbU (Regulator of sigma subunit)</fullName>
    </submittedName>
</protein>
<sequence length="620" mass="67014">MHEYVLSSDRLAAVETTGLLDTGREEAFDRLAALARQLLRAPFAFLTVVDERRSFWKACLGIAEGGPRENTLEESFCQYVVDSREPLVLPDVRVDERTRNNPSIESMGVVAWAGYPVHGPDGHVLGTLCVVDTVVRQWTDDEVRILGDLAAIATREVTLRAAAATAAEAARVAEQATAQAEKQRARAELLARIGELLVAGLDLDAVWQTVVRLAVPALGDYAFIYSIPGDGSVVPRAVLHGDPVQQRLLEDYVHVRERRVGETHGPGRVAATGRTEVLTDLTASTEGLTPEQQDGVRTLRAVHSVTVPLRARNELIAALSVVRVAGSPAYDDGDVELVEAIAGRAALAIDNALLYEGERALSLRLQESMLPRIVPQPNHLQITSRYQPAGSAQLVGGDWYDSYLDARGTTALVIGDVAGHDIEAAAAMGQLRTMLRMAGHSGDQRPSDVLTTVDAATRTLGVSVFATALLAQISRYDDRGPARHRRVTWSSAGHLPPVLVVPDGEVSLLDSRPDRALGLDLDEPVDGPPRRDHEVDLPPAGTLLLYTDGLVERRAEDLDSGLHRLLDAVRELRDLPLEQLCDALIGRMQPEISDDIALIAVRALREDAPRTVGAGPTVLP</sequence>
<evidence type="ECO:0000259" key="5">
    <source>
        <dbReference type="SMART" id="SM00331"/>
    </source>
</evidence>
<feature type="domain" description="GAF" evidence="4">
    <location>
        <begin position="202"/>
        <end position="359"/>
    </location>
</feature>
<comment type="caution">
    <text evidence="6">The sequence shown here is derived from an EMBL/GenBank/DDBJ whole genome shotgun (WGS) entry which is preliminary data.</text>
</comment>